<evidence type="ECO:0000259" key="4">
    <source>
        <dbReference type="PROSITE" id="PS50206"/>
    </source>
</evidence>
<evidence type="ECO:0000313" key="5">
    <source>
        <dbReference type="Proteomes" id="UP000887565"/>
    </source>
</evidence>
<dbReference type="SMART" id="SM00450">
    <property type="entry name" value="RHOD"/>
    <property type="match status" value="1"/>
</dbReference>
<dbReference type="GO" id="GO:0004792">
    <property type="term" value="F:thiosulfate-cyanide sulfurtransferase activity"/>
    <property type="evidence" value="ECO:0007669"/>
    <property type="project" value="TreeGrafter"/>
</dbReference>
<sequence>MTGRKNGPQIADARQPDYYHGKAKHKDAKDAGRILGALNVPVEEVIRSDTGGFKILPDVKAWLTNKGVTMERPTVLYSDSGMHASGLYFLISQTGTKQNVKVYHNGWIEWSYKAPEQLKERTIMPAYHQCNNEEYVLDLTIPDWCNMSPSSPPQTDGIPKPLPILPPDYKIPPKRPCPSTTQITTSEPP</sequence>
<dbReference type="SUPFAM" id="SSF52821">
    <property type="entry name" value="Rhodanese/Cell cycle control phosphatase"/>
    <property type="match status" value="1"/>
</dbReference>
<keyword evidence="5" id="KW-1185">Reference proteome</keyword>
<protein>
    <submittedName>
        <fullName evidence="6">Rhodanese domain-containing protein</fullName>
    </submittedName>
</protein>
<dbReference type="AlphaFoldDB" id="A0A915ITZ0"/>
<evidence type="ECO:0000256" key="3">
    <source>
        <dbReference type="SAM" id="MobiDB-lite"/>
    </source>
</evidence>
<dbReference type="Pfam" id="PF00581">
    <property type="entry name" value="Rhodanese"/>
    <property type="match status" value="1"/>
</dbReference>
<dbReference type="InterPro" id="IPR001763">
    <property type="entry name" value="Rhodanese-like_dom"/>
</dbReference>
<reference evidence="6" key="1">
    <citation type="submission" date="2022-11" db="UniProtKB">
        <authorList>
            <consortium name="WormBaseParasite"/>
        </authorList>
    </citation>
    <scope>IDENTIFICATION</scope>
</reference>
<keyword evidence="2" id="KW-0677">Repeat</keyword>
<accession>A0A915ITZ0</accession>
<dbReference type="WBParaSite" id="nRc.2.0.1.t17316-RA">
    <property type="protein sequence ID" value="nRc.2.0.1.t17316-RA"/>
    <property type="gene ID" value="nRc.2.0.1.g17316"/>
</dbReference>
<keyword evidence="1" id="KW-0808">Transferase</keyword>
<evidence type="ECO:0000313" key="6">
    <source>
        <dbReference type="WBParaSite" id="nRc.2.0.1.t17316-RA"/>
    </source>
</evidence>
<dbReference type="GO" id="GO:0005739">
    <property type="term" value="C:mitochondrion"/>
    <property type="evidence" value="ECO:0007669"/>
    <property type="project" value="TreeGrafter"/>
</dbReference>
<dbReference type="PANTHER" id="PTHR11364">
    <property type="entry name" value="THIOSULFATE SULFERTANSFERASE"/>
    <property type="match status" value="1"/>
</dbReference>
<feature type="compositionally biased region" description="Pro residues" evidence="3">
    <location>
        <begin position="160"/>
        <end position="176"/>
    </location>
</feature>
<evidence type="ECO:0000256" key="1">
    <source>
        <dbReference type="ARBA" id="ARBA00022679"/>
    </source>
</evidence>
<dbReference type="PANTHER" id="PTHR11364:SF27">
    <property type="entry name" value="SULFURTRANSFERASE"/>
    <property type="match status" value="1"/>
</dbReference>
<feature type="region of interest" description="Disordered" evidence="3">
    <location>
        <begin position="148"/>
        <end position="189"/>
    </location>
</feature>
<feature type="domain" description="Rhodanese" evidence="4">
    <location>
        <begin position="4"/>
        <end position="119"/>
    </location>
</feature>
<dbReference type="PROSITE" id="PS50206">
    <property type="entry name" value="RHODANESE_3"/>
    <property type="match status" value="1"/>
</dbReference>
<dbReference type="InterPro" id="IPR036873">
    <property type="entry name" value="Rhodanese-like_dom_sf"/>
</dbReference>
<dbReference type="Gene3D" id="3.40.250.10">
    <property type="entry name" value="Rhodanese-like domain"/>
    <property type="match status" value="1"/>
</dbReference>
<feature type="compositionally biased region" description="Polar residues" evidence="3">
    <location>
        <begin position="178"/>
        <end position="189"/>
    </location>
</feature>
<evidence type="ECO:0000256" key="2">
    <source>
        <dbReference type="ARBA" id="ARBA00022737"/>
    </source>
</evidence>
<proteinExistence type="predicted"/>
<organism evidence="5 6">
    <name type="scientific">Romanomermis culicivorax</name>
    <name type="common">Nematode worm</name>
    <dbReference type="NCBI Taxonomy" id="13658"/>
    <lineage>
        <taxon>Eukaryota</taxon>
        <taxon>Metazoa</taxon>
        <taxon>Ecdysozoa</taxon>
        <taxon>Nematoda</taxon>
        <taxon>Enoplea</taxon>
        <taxon>Dorylaimia</taxon>
        <taxon>Mermithida</taxon>
        <taxon>Mermithoidea</taxon>
        <taxon>Mermithidae</taxon>
        <taxon>Romanomermis</taxon>
    </lineage>
</organism>
<dbReference type="InterPro" id="IPR045078">
    <property type="entry name" value="TST/MPST-like"/>
</dbReference>
<name>A0A915ITZ0_ROMCU</name>
<dbReference type="Proteomes" id="UP000887565">
    <property type="component" value="Unplaced"/>
</dbReference>